<reference evidence="2" key="1">
    <citation type="journal article" date="2023" name="Nat. Plants">
        <title>Single-cell RNA sequencing provides a high-resolution roadmap for understanding the multicellular compartmentation of specialized metabolism.</title>
        <authorList>
            <person name="Sun S."/>
            <person name="Shen X."/>
            <person name="Li Y."/>
            <person name="Li Y."/>
            <person name="Wang S."/>
            <person name="Li R."/>
            <person name="Zhang H."/>
            <person name="Shen G."/>
            <person name="Guo B."/>
            <person name="Wei J."/>
            <person name="Xu J."/>
            <person name="St-Pierre B."/>
            <person name="Chen S."/>
            <person name="Sun C."/>
        </authorList>
    </citation>
    <scope>NUCLEOTIDE SEQUENCE [LARGE SCALE GENOMIC DNA]</scope>
</reference>
<gene>
    <name evidence="1" type="ORF">M9H77_25533</name>
</gene>
<dbReference type="EMBL" id="CM044706">
    <property type="protein sequence ID" value="KAI5656740.1"/>
    <property type="molecule type" value="Genomic_DNA"/>
</dbReference>
<protein>
    <submittedName>
        <fullName evidence="1">Uncharacterized protein</fullName>
    </submittedName>
</protein>
<name>A0ACC0A770_CATRO</name>
<sequence>MGLMFFIPSETKIRLRVRNTGVPCGNLIHLKYSGLTNTFLPPIPSSIGKLKSLQVLEATFGDYLLPRTSSSKLGDFKIYRILTCTTVSMEKKLPAMPRYAQLKFMYLSRLCEFEGWQIHEKSLPTLRGLGIYEGPKLKLPRRLRFFTVLQRLDDKYVMFVNQVNINKNL</sequence>
<accession>A0ACC0A770</accession>
<comment type="caution">
    <text evidence="1">The sequence shown here is derived from an EMBL/GenBank/DDBJ whole genome shotgun (WGS) entry which is preliminary data.</text>
</comment>
<proteinExistence type="predicted"/>
<keyword evidence="2" id="KW-1185">Reference proteome</keyword>
<dbReference type="Proteomes" id="UP001060085">
    <property type="component" value="Linkage Group LG06"/>
</dbReference>
<evidence type="ECO:0000313" key="1">
    <source>
        <dbReference type="EMBL" id="KAI5656740.1"/>
    </source>
</evidence>
<evidence type="ECO:0000313" key="2">
    <source>
        <dbReference type="Proteomes" id="UP001060085"/>
    </source>
</evidence>
<organism evidence="1 2">
    <name type="scientific">Catharanthus roseus</name>
    <name type="common">Madagascar periwinkle</name>
    <name type="synonym">Vinca rosea</name>
    <dbReference type="NCBI Taxonomy" id="4058"/>
    <lineage>
        <taxon>Eukaryota</taxon>
        <taxon>Viridiplantae</taxon>
        <taxon>Streptophyta</taxon>
        <taxon>Embryophyta</taxon>
        <taxon>Tracheophyta</taxon>
        <taxon>Spermatophyta</taxon>
        <taxon>Magnoliopsida</taxon>
        <taxon>eudicotyledons</taxon>
        <taxon>Gunneridae</taxon>
        <taxon>Pentapetalae</taxon>
        <taxon>asterids</taxon>
        <taxon>lamiids</taxon>
        <taxon>Gentianales</taxon>
        <taxon>Apocynaceae</taxon>
        <taxon>Rauvolfioideae</taxon>
        <taxon>Vinceae</taxon>
        <taxon>Catharanthinae</taxon>
        <taxon>Catharanthus</taxon>
    </lineage>
</organism>